<dbReference type="HAMAP" id="MF_00032">
    <property type="entry name" value="eIF_6"/>
    <property type="match status" value="1"/>
</dbReference>
<dbReference type="SMART" id="SM00654">
    <property type="entry name" value="eIF6"/>
    <property type="match status" value="1"/>
</dbReference>
<dbReference type="Pfam" id="PF01912">
    <property type="entry name" value="eIF-6"/>
    <property type="match status" value="1"/>
</dbReference>
<dbReference type="GO" id="GO:0042256">
    <property type="term" value="P:cytosolic ribosome assembly"/>
    <property type="evidence" value="ECO:0007669"/>
    <property type="project" value="InterPro"/>
</dbReference>
<dbReference type="NCBIfam" id="TIGR00323">
    <property type="entry name" value="eIF-6"/>
    <property type="match status" value="1"/>
</dbReference>
<dbReference type="EMBL" id="DTFF01000022">
    <property type="protein sequence ID" value="HGI87281.1"/>
    <property type="molecule type" value="Genomic_DNA"/>
</dbReference>
<comment type="similarity">
    <text evidence="3">Belongs to the eIF-6 family.</text>
</comment>
<dbReference type="PANTHER" id="PTHR10784">
    <property type="entry name" value="TRANSLATION INITIATION FACTOR 6"/>
    <property type="match status" value="1"/>
</dbReference>
<dbReference type="Gene3D" id="3.75.10.10">
    <property type="entry name" value="L-arginine/glycine Amidinotransferase, Chain A"/>
    <property type="match status" value="1"/>
</dbReference>
<accession>A0A7C4BBF1</accession>
<evidence type="ECO:0000313" key="4">
    <source>
        <dbReference type="EMBL" id="HGI87281.1"/>
    </source>
</evidence>
<evidence type="ECO:0000256" key="3">
    <source>
        <dbReference type="HAMAP-Rule" id="MF_00032"/>
    </source>
</evidence>
<reference evidence="4" key="1">
    <citation type="journal article" date="2020" name="mSystems">
        <title>Genome- and Community-Level Interaction Insights into Carbon Utilization and Element Cycling Functions of Hydrothermarchaeota in Hydrothermal Sediment.</title>
        <authorList>
            <person name="Zhou Z."/>
            <person name="Liu Y."/>
            <person name="Xu W."/>
            <person name="Pan J."/>
            <person name="Luo Z.H."/>
            <person name="Li M."/>
        </authorList>
    </citation>
    <scope>NUCLEOTIDE SEQUENCE [LARGE SCALE GENOMIC DNA]</scope>
    <source>
        <strain evidence="4">SpSt-732</strain>
    </source>
</reference>
<evidence type="ECO:0000256" key="1">
    <source>
        <dbReference type="ARBA" id="ARBA00022540"/>
    </source>
</evidence>
<keyword evidence="1 3" id="KW-0396">Initiation factor</keyword>
<protein>
    <recommendedName>
        <fullName evidence="3">Translation initiation factor 6</fullName>
        <shortName evidence="3">aIF-6</shortName>
    </recommendedName>
</protein>
<dbReference type="InterPro" id="IPR002769">
    <property type="entry name" value="eIF6"/>
</dbReference>
<dbReference type="GO" id="GO:0003743">
    <property type="term" value="F:translation initiation factor activity"/>
    <property type="evidence" value="ECO:0007669"/>
    <property type="project" value="UniProtKB-UniRule"/>
</dbReference>
<proteinExistence type="inferred from homology"/>
<organism evidence="4">
    <name type="scientific">Ignisphaera aggregans</name>
    <dbReference type="NCBI Taxonomy" id="334771"/>
    <lineage>
        <taxon>Archaea</taxon>
        <taxon>Thermoproteota</taxon>
        <taxon>Thermoprotei</taxon>
        <taxon>Desulfurococcales</taxon>
        <taxon>Desulfurococcaceae</taxon>
        <taxon>Ignisphaera</taxon>
    </lineage>
</organism>
<keyword evidence="2 3" id="KW-0648">Protein biosynthesis</keyword>
<evidence type="ECO:0000256" key="2">
    <source>
        <dbReference type="ARBA" id="ARBA00022917"/>
    </source>
</evidence>
<dbReference type="SUPFAM" id="SSF55909">
    <property type="entry name" value="Pentein"/>
    <property type="match status" value="1"/>
</dbReference>
<sequence>MVVIERLNFRGNPNIGIYAFATDRYAIISHDADEKFYRYVTRILQVPVVKTSIGDTGLIGVLLAGNNNGLLLPSIAKEYEVLELKKSIDVNIAVTKSKFTALGNICLVNDKAALLHPEAYEELRHVVVDVLGVQVVEKGAIAGFPTVGSIAFVSSVAGIVHPEADEREVEFLSDLFGVPFDVGTVNFGVGFIKSGLVGNSKGILVGDRTTGPEIMRIGKLFGVAGHGRGKDI</sequence>
<dbReference type="PIRSF" id="PIRSF006413">
    <property type="entry name" value="IF-6"/>
    <property type="match status" value="1"/>
</dbReference>
<gene>
    <name evidence="3" type="primary">eif6</name>
    <name evidence="4" type="ORF">ENV14_02635</name>
</gene>
<name>A0A7C4BBF1_9CREN</name>
<comment type="function">
    <text evidence="3">Binds to the 50S ribosomal subunit and prevents its association with the 30S ribosomal subunit to form the 70S initiation complex.</text>
</comment>
<dbReference type="GO" id="GO:0043022">
    <property type="term" value="F:ribosome binding"/>
    <property type="evidence" value="ECO:0007669"/>
    <property type="project" value="InterPro"/>
</dbReference>
<comment type="caution">
    <text evidence="4">The sequence shown here is derived from an EMBL/GenBank/DDBJ whole genome shotgun (WGS) entry which is preliminary data.</text>
</comment>
<dbReference type="AlphaFoldDB" id="A0A7C4BBF1"/>